<dbReference type="PANTHER" id="PTHR33159">
    <property type="entry name" value="RPM1-INTERACTING PROTEIN 4 (RIN4) FAMILY PROTEIN"/>
    <property type="match status" value="1"/>
</dbReference>
<name>A0A5P1E190_ASPOF</name>
<protein>
    <recommendedName>
        <fullName evidence="2">RIN4 pathogenic type III effector avirulence factor Avr cleavage site domain-containing protein</fullName>
    </recommendedName>
</protein>
<keyword evidence="4" id="KW-1185">Reference proteome</keyword>
<dbReference type="Pfam" id="PF05627">
    <property type="entry name" value="AvrRpt-cleavage"/>
    <property type="match status" value="1"/>
</dbReference>
<dbReference type="GO" id="GO:0005886">
    <property type="term" value="C:plasma membrane"/>
    <property type="evidence" value="ECO:0007669"/>
    <property type="project" value="TreeGrafter"/>
</dbReference>
<feature type="domain" description="RIN4 pathogenic type III effector avirulence factor Avr cleavage site" evidence="2">
    <location>
        <begin position="93"/>
        <end position="126"/>
    </location>
</feature>
<evidence type="ECO:0000313" key="4">
    <source>
        <dbReference type="Proteomes" id="UP000243459"/>
    </source>
</evidence>
<dbReference type="InterPro" id="IPR040387">
    <property type="entry name" value="RIN4/NOI4"/>
</dbReference>
<feature type="region of interest" description="Disordered" evidence="1">
    <location>
        <begin position="1"/>
        <end position="139"/>
    </location>
</feature>
<gene>
    <name evidence="3" type="ORF">A4U43_C10F5050</name>
</gene>
<dbReference type="Proteomes" id="UP000243459">
    <property type="component" value="Chromosome 10"/>
</dbReference>
<dbReference type="OMA" id="MENAHMS"/>
<evidence type="ECO:0000259" key="2">
    <source>
        <dbReference type="Pfam" id="PF05627"/>
    </source>
</evidence>
<sequence length="161" mass="18147">MENAHMSEDLKAKDDLHQPIDSPQQKNERHNLNDPIRKVSRISGGSDRSIEQSPLHRNHVKSSWERRNSTEAPNTPGRFKTRTGGRGDDSPDKSPAVPRFGDWDENNPSSGEGFTGIFEKVREEKQNGSAKVPHLTDDSVYPYSSYGSNSSGCWCFSWCRK</sequence>
<reference evidence="4" key="1">
    <citation type="journal article" date="2017" name="Nat. Commun.">
        <title>The asparagus genome sheds light on the origin and evolution of a young Y chromosome.</title>
        <authorList>
            <person name="Harkess A."/>
            <person name="Zhou J."/>
            <person name="Xu C."/>
            <person name="Bowers J.E."/>
            <person name="Van der Hulst R."/>
            <person name="Ayyampalayam S."/>
            <person name="Mercati F."/>
            <person name="Riccardi P."/>
            <person name="McKain M.R."/>
            <person name="Kakrana A."/>
            <person name="Tang H."/>
            <person name="Ray J."/>
            <person name="Groenendijk J."/>
            <person name="Arikit S."/>
            <person name="Mathioni S.M."/>
            <person name="Nakano M."/>
            <person name="Shan H."/>
            <person name="Telgmann-Rauber A."/>
            <person name="Kanno A."/>
            <person name="Yue Z."/>
            <person name="Chen H."/>
            <person name="Li W."/>
            <person name="Chen Y."/>
            <person name="Xu X."/>
            <person name="Zhang Y."/>
            <person name="Luo S."/>
            <person name="Chen H."/>
            <person name="Gao J."/>
            <person name="Mao Z."/>
            <person name="Pires J.C."/>
            <person name="Luo M."/>
            <person name="Kudrna D."/>
            <person name="Wing R.A."/>
            <person name="Meyers B.C."/>
            <person name="Yi K."/>
            <person name="Kong H."/>
            <person name="Lavrijsen P."/>
            <person name="Sunseri F."/>
            <person name="Falavigna A."/>
            <person name="Ye Y."/>
            <person name="Leebens-Mack J.H."/>
            <person name="Chen G."/>
        </authorList>
    </citation>
    <scope>NUCLEOTIDE SEQUENCE [LARGE SCALE GENOMIC DNA]</scope>
    <source>
        <strain evidence="4">cv. DH0086</strain>
    </source>
</reference>
<dbReference type="OrthoDB" id="1109067at2759"/>
<feature type="compositionally biased region" description="Basic and acidic residues" evidence="1">
    <location>
        <begin position="1"/>
        <end position="18"/>
    </location>
</feature>
<dbReference type="PANTHER" id="PTHR33159:SF101">
    <property type="entry name" value="OS04G0379600 PROTEIN"/>
    <property type="match status" value="1"/>
</dbReference>
<proteinExistence type="predicted"/>
<accession>A0A5P1E190</accession>
<dbReference type="EMBL" id="CM007390">
    <property type="protein sequence ID" value="ONK56189.1"/>
    <property type="molecule type" value="Genomic_DNA"/>
</dbReference>
<evidence type="ECO:0000256" key="1">
    <source>
        <dbReference type="SAM" id="MobiDB-lite"/>
    </source>
</evidence>
<evidence type="ECO:0000313" key="3">
    <source>
        <dbReference type="EMBL" id="ONK56189.1"/>
    </source>
</evidence>
<dbReference type="InterPro" id="IPR008700">
    <property type="entry name" value="TypeIII_avirulence_cleave"/>
</dbReference>
<dbReference type="AlphaFoldDB" id="A0A5P1E190"/>
<feature type="compositionally biased region" description="Basic and acidic residues" evidence="1">
    <location>
        <begin position="26"/>
        <end position="37"/>
    </location>
</feature>
<organism evidence="3 4">
    <name type="scientific">Asparagus officinalis</name>
    <name type="common">Garden asparagus</name>
    <dbReference type="NCBI Taxonomy" id="4686"/>
    <lineage>
        <taxon>Eukaryota</taxon>
        <taxon>Viridiplantae</taxon>
        <taxon>Streptophyta</taxon>
        <taxon>Embryophyta</taxon>
        <taxon>Tracheophyta</taxon>
        <taxon>Spermatophyta</taxon>
        <taxon>Magnoliopsida</taxon>
        <taxon>Liliopsida</taxon>
        <taxon>Asparagales</taxon>
        <taxon>Asparagaceae</taxon>
        <taxon>Asparagoideae</taxon>
        <taxon>Asparagus</taxon>
    </lineage>
</organism>
<dbReference type="Gramene" id="ONK56189">
    <property type="protein sequence ID" value="ONK56189"/>
    <property type="gene ID" value="A4U43_C10F5050"/>
</dbReference>